<name>A0A2P7ZDA9_9PEZI</name>
<protein>
    <submittedName>
        <fullName evidence="5">AP-1-like transcription factor</fullName>
    </submittedName>
</protein>
<organism evidence="5 6">
    <name type="scientific">Elsinoe australis</name>
    <dbReference type="NCBI Taxonomy" id="40998"/>
    <lineage>
        <taxon>Eukaryota</taxon>
        <taxon>Fungi</taxon>
        <taxon>Dikarya</taxon>
        <taxon>Ascomycota</taxon>
        <taxon>Pezizomycotina</taxon>
        <taxon>Dothideomycetes</taxon>
        <taxon>Dothideomycetidae</taxon>
        <taxon>Myriangiales</taxon>
        <taxon>Elsinoaceae</taxon>
        <taxon>Elsinoe</taxon>
    </lineage>
</organism>
<comment type="caution">
    <text evidence="5">The sequence shown here is derived from an EMBL/GenBank/DDBJ whole genome shotgun (WGS) entry which is preliminary data.</text>
</comment>
<dbReference type="Proteomes" id="UP000243723">
    <property type="component" value="Unassembled WGS sequence"/>
</dbReference>
<proteinExistence type="predicted"/>
<keyword evidence="6" id="KW-1185">Reference proteome</keyword>
<evidence type="ECO:0000313" key="6">
    <source>
        <dbReference type="Proteomes" id="UP000243723"/>
    </source>
</evidence>
<evidence type="ECO:0000256" key="2">
    <source>
        <dbReference type="ARBA" id="ARBA00023242"/>
    </source>
</evidence>
<gene>
    <name evidence="5" type="ORF">B9Z65_5158</name>
</gene>
<feature type="compositionally biased region" description="Basic and acidic residues" evidence="3">
    <location>
        <begin position="48"/>
        <end position="74"/>
    </location>
</feature>
<feature type="compositionally biased region" description="Polar residues" evidence="3">
    <location>
        <begin position="162"/>
        <end position="193"/>
    </location>
</feature>
<evidence type="ECO:0000313" key="5">
    <source>
        <dbReference type="EMBL" id="PSK46190.1"/>
    </source>
</evidence>
<dbReference type="GO" id="GO:0000976">
    <property type="term" value="F:transcription cis-regulatory region binding"/>
    <property type="evidence" value="ECO:0007669"/>
    <property type="project" value="InterPro"/>
</dbReference>
<sequence>MATYGHGHPMGPGDYNQYGGQVQMDSEGHSPLDNMLRSIGGQTNVTKQTKDGQPQKRRGPKPDSKPAMTRRQELNRQAQRTHRERKEQYIKALEQEVLRLKELYANTTRERDVAVSDNQRLRDILKVHGIHFDMATPSASYGTTMPSYTGSVSGSASGSFGRQDSNTTGFSPSPIHSRQSPHQMQTGSAPQIPNNRGLDMDQLGIDFVLALERPCMEHMQYLVVRSHNADGQPFHHPMERADDIEHDHMSGHALMATCPPYSHVMEKPGEPYPHQMPQGMSKPDLRRLLELSARLPTEGGEITPVRAWMQIQSNERCSQMTKQDFELVQADLLNKVRCYGFGAVLEEFEVADAINTVFAAREGMSNNNMGAQIPHQHVMT</sequence>
<feature type="region of interest" description="Disordered" evidence="3">
    <location>
        <begin position="1"/>
        <end position="85"/>
    </location>
</feature>
<dbReference type="AlphaFoldDB" id="A0A2P7ZDA9"/>
<dbReference type="GO" id="GO:0001228">
    <property type="term" value="F:DNA-binding transcription activator activity, RNA polymerase II-specific"/>
    <property type="evidence" value="ECO:0007669"/>
    <property type="project" value="TreeGrafter"/>
</dbReference>
<dbReference type="SUPFAM" id="SSF57959">
    <property type="entry name" value="Leucine zipper domain"/>
    <property type="match status" value="1"/>
</dbReference>
<keyword evidence="2" id="KW-0539">Nucleus</keyword>
<evidence type="ECO:0000259" key="4">
    <source>
        <dbReference type="SMART" id="SM00338"/>
    </source>
</evidence>
<dbReference type="InterPro" id="IPR004827">
    <property type="entry name" value="bZIP"/>
</dbReference>
<accession>A0A2P7ZDA9</accession>
<reference evidence="5 6" key="1">
    <citation type="submission" date="2017-05" db="EMBL/GenBank/DDBJ databases">
        <title>Draft genome sequence of Elsinoe australis.</title>
        <authorList>
            <person name="Cheng Q."/>
        </authorList>
    </citation>
    <scope>NUCLEOTIDE SEQUENCE [LARGE SCALE GENOMIC DNA]</scope>
    <source>
        <strain evidence="5 6">NL1</strain>
    </source>
</reference>
<dbReference type="GO" id="GO:0090575">
    <property type="term" value="C:RNA polymerase II transcription regulator complex"/>
    <property type="evidence" value="ECO:0007669"/>
    <property type="project" value="TreeGrafter"/>
</dbReference>
<dbReference type="CDD" id="cd14688">
    <property type="entry name" value="bZIP_YAP"/>
    <property type="match status" value="1"/>
</dbReference>
<dbReference type="EMBL" id="NHZQ01000236">
    <property type="protein sequence ID" value="PSK46190.1"/>
    <property type="molecule type" value="Genomic_DNA"/>
</dbReference>
<dbReference type="OrthoDB" id="2590011at2759"/>
<evidence type="ECO:0000256" key="3">
    <source>
        <dbReference type="SAM" id="MobiDB-lite"/>
    </source>
</evidence>
<dbReference type="InterPro" id="IPR050936">
    <property type="entry name" value="AP-1-like"/>
</dbReference>
<feature type="region of interest" description="Disordered" evidence="3">
    <location>
        <begin position="154"/>
        <end position="193"/>
    </location>
</feature>
<dbReference type="PANTHER" id="PTHR40621:SF6">
    <property type="entry name" value="AP-1-LIKE TRANSCRIPTION FACTOR YAP1-RELATED"/>
    <property type="match status" value="1"/>
</dbReference>
<evidence type="ECO:0000256" key="1">
    <source>
        <dbReference type="ARBA" id="ARBA00004123"/>
    </source>
</evidence>
<comment type="subcellular location">
    <subcellularLocation>
        <location evidence="1">Nucleus</location>
    </subcellularLocation>
</comment>
<dbReference type="InterPro" id="IPR046347">
    <property type="entry name" value="bZIP_sf"/>
</dbReference>
<dbReference type="SMART" id="SM00338">
    <property type="entry name" value="BRLZ"/>
    <property type="match status" value="1"/>
</dbReference>
<dbReference type="PANTHER" id="PTHR40621">
    <property type="entry name" value="TRANSCRIPTION FACTOR KAPC-RELATED"/>
    <property type="match status" value="1"/>
</dbReference>
<dbReference type="Gene3D" id="1.20.5.170">
    <property type="match status" value="1"/>
</dbReference>
<feature type="domain" description="BZIP" evidence="4">
    <location>
        <begin position="61"/>
        <end position="127"/>
    </location>
</feature>